<proteinExistence type="inferred from homology"/>
<keyword evidence="3" id="KW-1185">Reference proteome</keyword>
<evidence type="ECO:0000259" key="2">
    <source>
        <dbReference type="Pfam" id="PF05347"/>
    </source>
</evidence>
<evidence type="ECO:0000313" key="4">
    <source>
        <dbReference type="WBParaSite" id="jg4401"/>
    </source>
</evidence>
<dbReference type="WBParaSite" id="jg4401">
    <property type="protein sequence ID" value="jg4401"/>
    <property type="gene ID" value="jg4401"/>
</dbReference>
<dbReference type="GO" id="GO:0005739">
    <property type="term" value="C:mitochondrion"/>
    <property type="evidence" value="ECO:0007669"/>
    <property type="project" value="TreeGrafter"/>
</dbReference>
<dbReference type="Proteomes" id="UP000887574">
    <property type="component" value="Unplaced"/>
</dbReference>
<dbReference type="InterPro" id="IPR045297">
    <property type="entry name" value="Complex1_LYR_LYRM4"/>
</dbReference>
<accession>A0A915EEA2</accession>
<dbReference type="Pfam" id="PF05347">
    <property type="entry name" value="Complex1_LYR"/>
    <property type="match status" value="1"/>
</dbReference>
<dbReference type="GO" id="GO:0016226">
    <property type="term" value="P:iron-sulfur cluster assembly"/>
    <property type="evidence" value="ECO:0007669"/>
    <property type="project" value="InterPro"/>
</dbReference>
<protein>
    <submittedName>
        <fullName evidence="4">Complex 1 LYR protein domain-containing protein</fullName>
    </submittedName>
</protein>
<name>A0A915EEA2_9BILA</name>
<reference evidence="4" key="1">
    <citation type="submission" date="2022-11" db="UniProtKB">
        <authorList>
            <consortium name="WormBaseParasite"/>
        </authorList>
    </citation>
    <scope>IDENTIFICATION</scope>
</reference>
<evidence type="ECO:0000313" key="3">
    <source>
        <dbReference type="Proteomes" id="UP000887574"/>
    </source>
</evidence>
<organism evidence="3 4">
    <name type="scientific">Ditylenchus dipsaci</name>
    <dbReference type="NCBI Taxonomy" id="166011"/>
    <lineage>
        <taxon>Eukaryota</taxon>
        <taxon>Metazoa</taxon>
        <taxon>Ecdysozoa</taxon>
        <taxon>Nematoda</taxon>
        <taxon>Chromadorea</taxon>
        <taxon>Rhabditida</taxon>
        <taxon>Tylenchina</taxon>
        <taxon>Tylenchomorpha</taxon>
        <taxon>Sphaerularioidea</taxon>
        <taxon>Anguinidae</taxon>
        <taxon>Anguininae</taxon>
        <taxon>Ditylenchus</taxon>
    </lineage>
</organism>
<dbReference type="InterPro" id="IPR051522">
    <property type="entry name" value="ISC_assembly_LYR"/>
</dbReference>
<evidence type="ECO:0000256" key="1">
    <source>
        <dbReference type="ARBA" id="ARBA00009508"/>
    </source>
</evidence>
<dbReference type="AlphaFoldDB" id="A0A915EEA2"/>
<sequence length="100" mass="11766">MAGVSRSNWIKLYKNLQRAACEYNYRHFAKRRIRDYFEKYRGLKDEVQLNTLYKEGIASVTTIQRQASISKLYPNRKLVIEQDKPSSVGQPKIQLERGVN</sequence>
<dbReference type="CDD" id="cd20264">
    <property type="entry name" value="Complex1_LYR_LYRM4"/>
    <property type="match status" value="1"/>
</dbReference>
<dbReference type="PANTHER" id="PTHR13166">
    <property type="entry name" value="PROTEIN C6ORF149"/>
    <property type="match status" value="1"/>
</dbReference>
<dbReference type="GO" id="GO:1990221">
    <property type="term" value="C:L-cysteine desulfurase complex"/>
    <property type="evidence" value="ECO:0007669"/>
    <property type="project" value="TreeGrafter"/>
</dbReference>
<dbReference type="PANTHER" id="PTHR13166:SF7">
    <property type="entry name" value="LYR MOTIF-CONTAINING PROTEIN 4"/>
    <property type="match status" value="1"/>
</dbReference>
<dbReference type="InterPro" id="IPR008011">
    <property type="entry name" value="Complex1_LYR_dom"/>
</dbReference>
<comment type="similarity">
    <text evidence="1">Belongs to the complex I LYR family.</text>
</comment>
<feature type="domain" description="Complex 1 LYR protein" evidence="2">
    <location>
        <begin position="9"/>
        <end position="57"/>
    </location>
</feature>